<dbReference type="PRINTS" id="PR00421">
    <property type="entry name" value="THIOREDOXIN"/>
</dbReference>
<dbReference type="PROSITE" id="PS50330">
    <property type="entry name" value="UIM"/>
    <property type="match status" value="1"/>
</dbReference>
<sequence>MVTKVGALVQQHAELTQQVQEHMEAATAHPATQATTSMPSAPDLQPIGTGAASSGSAAAAADAQLAAETVLYPKWLPEQLRLQLAQEMATSMEADAEDLLVLDFQATWCGPCKMMVPVVEQLAREMVGQAVFVSVDAEATPMNNSFANEMHIRGFPTFYIFARSMPAILPGAARSSFRQLETFSGARPVAALRTSLQTHYDTLMTPSATVNRLHSTLSSLKQATSFGDFLAATKVLLLFVSNVLAHQDDPKYKRVKASNSRYQTAVGSKQGGPTCMLALGFRLQRINNQQVFVMHRQPAGLAELAAMLRSGASGHLAMPAPQQQGQQAEGQSRIPSSNAGTAPDAAALARQLAQMLIPGTMPPAAASQHQTAGRDSPLPESQPGSGPMSTTTQAPGPDLQNLAASPTPQQAGHAQAGTAPSANQPFATAPAAGQVTSSEQQEATEQDAALSEEDLLRMAIKESMRDEGSGQ</sequence>
<dbReference type="Pfam" id="PF09409">
    <property type="entry name" value="PUB"/>
    <property type="match status" value="1"/>
</dbReference>
<keyword evidence="5" id="KW-1185">Reference proteome</keyword>
<dbReference type="Gene3D" id="1.20.58.2190">
    <property type="match status" value="1"/>
</dbReference>
<dbReference type="InterPro" id="IPR036249">
    <property type="entry name" value="Thioredoxin-like_sf"/>
</dbReference>
<name>A0AAW1SVV7_9CHLO</name>
<feature type="compositionally biased region" description="Polar residues" evidence="2">
    <location>
        <begin position="382"/>
        <end position="394"/>
    </location>
</feature>
<feature type="compositionally biased region" description="Polar residues" evidence="2">
    <location>
        <begin position="402"/>
        <end position="426"/>
    </location>
</feature>
<feature type="compositionally biased region" description="Low complexity" evidence="2">
    <location>
        <begin position="319"/>
        <end position="331"/>
    </location>
</feature>
<dbReference type="InterPro" id="IPR013766">
    <property type="entry name" value="Thioredoxin_domain"/>
</dbReference>
<feature type="domain" description="Thioredoxin" evidence="3">
    <location>
        <begin position="52"/>
        <end position="201"/>
    </location>
</feature>
<reference evidence="4 5" key="1">
    <citation type="journal article" date="2024" name="Nat. Commun.">
        <title>Phylogenomics reveals the evolutionary origins of lichenization in chlorophyte algae.</title>
        <authorList>
            <person name="Puginier C."/>
            <person name="Libourel C."/>
            <person name="Otte J."/>
            <person name="Skaloud P."/>
            <person name="Haon M."/>
            <person name="Grisel S."/>
            <person name="Petersen M."/>
            <person name="Berrin J.G."/>
            <person name="Delaux P.M."/>
            <person name="Dal Grande F."/>
            <person name="Keller J."/>
        </authorList>
    </citation>
    <scope>NUCLEOTIDE SEQUENCE [LARGE SCALE GENOMIC DNA]</scope>
    <source>
        <strain evidence="4 5">SAG 2523</strain>
    </source>
</reference>
<dbReference type="CDD" id="cd09212">
    <property type="entry name" value="PUB"/>
    <property type="match status" value="1"/>
</dbReference>
<accession>A0AAW1SVV7</accession>
<proteinExistence type="inferred from homology"/>
<dbReference type="CDD" id="cd02947">
    <property type="entry name" value="TRX_family"/>
    <property type="match status" value="1"/>
</dbReference>
<dbReference type="PANTHER" id="PTHR43601:SF3">
    <property type="entry name" value="THIOREDOXIN, MITOCHONDRIAL"/>
    <property type="match status" value="1"/>
</dbReference>
<evidence type="ECO:0000259" key="3">
    <source>
        <dbReference type="PROSITE" id="PS51352"/>
    </source>
</evidence>
<evidence type="ECO:0000313" key="5">
    <source>
        <dbReference type="Proteomes" id="UP001485043"/>
    </source>
</evidence>
<evidence type="ECO:0000313" key="4">
    <source>
        <dbReference type="EMBL" id="KAK9859295.1"/>
    </source>
</evidence>
<dbReference type="GO" id="GO:0045454">
    <property type="term" value="P:cell redox homeostasis"/>
    <property type="evidence" value="ECO:0007669"/>
    <property type="project" value="TreeGrafter"/>
</dbReference>
<dbReference type="InterPro" id="IPR018997">
    <property type="entry name" value="PUB_domain"/>
</dbReference>
<dbReference type="AlphaFoldDB" id="A0AAW1SVV7"/>
<feature type="compositionally biased region" description="Basic and acidic residues" evidence="2">
    <location>
        <begin position="454"/>
        <end position="471"/>
    </location>
</feature>
<evidence type="ECO:0000256" key="2">
    <source>
        <dbReference type="SAM" id="MobiDB-lite"/>
    </source>
</evidence>
<feature type="compositionally biased region" description="Acidic residues" evidence="2">
    <location>
        <begin position="442"/>
        <end position="453"/>
    </location>
</feature>
<dbReference type="PROSITE" id="PS51352">
    <property type="entry name" value="THIOREDOXIN_2"/>
    <property type="match status" value="1"/>
</dbReference>
<dbReference type="Gene3D" id="3.40.30.10">
    <property type="entry name" value="Glutaredoxin"/>
    <property type="match status" value="1"/>
</dbReference>
<dbReference type="EMBL" id="JALJOV010000894">
    <property type="protein sequence ID" value="KAK9859295.1"/>
    <property type="molecule type" value="Genomic_DNA"/>
</dbReference>
<feature type="region of interest" description="Disordered" evidence="2">
    <location>
        <begin position="315"/>
        <end position="344"/>
    </location>
</feature>
<dbReference type="SMART" id="SM00580">
    <property type="entry name" value="PUG"/>
    <property type="match status" value="1"/>
</dbReference>
<organism evidence="4 5">
    <name type="scientific">Apatococcus fuscideae</name>
    <dbReference type="NCBI Taxonomy" id="2026836"/>
    <lineage>
        <taxon>Eukaryota</taxon>
        <taxon>Viridiplantae</taxon>
        <taxon>Chlorophyta</taxon>
        <taxon>core chlorophytes</taxon>
        <taxon>Trebouxiophyceae</taxon>
        <taxon>Chlorellales</taxon>
        <taxon>Chlorellaceae</taxon>
        <taxon>Apatococcus</taxon>
    </lineage>
</organism>
<feature type="region of interest" description="Disordered" evidence="2">
    <location>
        <begin position="19"/>
        <end position="53"/>
    </location>
</feature>
<dbReference type="InterPro" id="IPR036339">
    <property type="entry name" value="PUB-like_dom_sf"/>
</dbReference>
<dbReference type="PANTHER" id="PTHR43601">
    <property type="entry name" value="THIOREDOXIN, MITOCHONDRIAL"/>
    <property type="match status" value="1"/>
</dbReference>
<feature type="compositionally biased region" description="Low complexity" evidence="2">
    <location>
        <begin position="25"/>
        <end position="36"/>
    </location>
</feature>
<feature type="region of interest" description="Disordered" evidence="2">
    <location>
        <begin position="361"/>
        <end position="471"/>
    </location>
</feature>
<dbReference type="SUPFAM" id="SSF143503">
    <property type="entry name" value="PUG domain-like"/>
    <property type="match status" value="1"/>
</dbReference>
<dbReference type="Proteomes" id="UP001485043">
    <property type="component" value="Unassembled WGS sequence"/>
</dbReference>
<dbReference type="SUPFAM" id="SSF52833">
    <property type="entry name" value="Thioredoxin-like"/>
    <property type="match status" value="1"/>
</dbReference>
<dbReference type="InterPro" id="IPR003903">
    <property type="entry name" value="UIM_dom"/>
</dbReference>
<comment type="similarity">
    <text evidence="1">Belongs to the thioredoxin family.</text>
</comment>
<protein>
    <recommendedName>
        <fullName evidence="3">Thioredoxin domain-containing protein</fullName>
    </recommendedName>
</protein>
<evidence type="ECO:0000256" key="1">
    <source>
        <dbReference type="ARBA" id="ARBA00008987"/>
    </source>
</evidence>
<gene>
    <name evidence="4" type="ORF">WJX84_008049</name>
</gene>
<dbReference type="Pfam" id="PF00085">
    <property type="entry name" value="Thioredoxin"/>
    <property type="match status" value="1"/>
</dbReference>
<comment type="caution">
    <text evidence="4">The sequence shown here is derived from an EMBL/GenBank/DDBJ whole genome shotgun (WGS) entry which is preliminary data.</text>
</comment>